<name>E1ZNY3_CHLVA</name>
<keyword evidence="1" id="KW-0812">Transmembrane</keyword>
<dbReference type="Proteomes" id="UP000008141">
    <property type="component" value="Unassembled WGS sequence"/>
</dbReference>
<evidence type="ECO:0000313" key="3">
    <source>
        <dbReference type="Proteomes" id="UP000008141"/>
    </source>
</evidence>
<dbReference type="RefSeq" id="XP_005844621.1">
    <property type="nucleotide sequence ID" value="XM_005844559.1"/>
</dbReference>
<proteinExistence type="predicted"/>
<keyword evidence="1" id="KW-0472">Membrane</keyword>
<feature type="transmembrane region" description="Helical" evidence="1">
    <location>
        <begin position="110"/>
        <end position="134"/>
    </location>
</feature>
<accession>E1ZNY3</accession>
<sequence>MPCFPMRLCPATSSASTSSSSRCTSKSNASSDDLLAALEAFDFDVHQLEDDVQAELVAGHGHAGRMPIVGLPFTDAQLFQLQYLVMPAWVSLWVAPRWKHTLPLVKATATFYLTLWVLLTATAICKGGIVLDFWTYQGVFNLLTKENIVLPVWVHTLVFDLWRILAIPLVTTFYLGPAGLFVYLLAVRPFYPLLTGVKED</sequence>
<gene>
    <name evidence="2" type="ORF">CHLNCDRAFT_138923</name>
</gene>
<organism evidence="3">
    <name type="scientific">Chlorella variabilis</name>
    <name type="common">Green alga</name>
    <dbReference type="NCBI Taxonomy" id="554065"/>
    <lineage>
        <taxon>Eukaryota</taxon>
        <taxon>Viridiplantae</taxon>
        <taxon>Chlorophyta</taxon>
        <taxon>core chlorophytes</taxon>
        <taxon>Trebouxiophyceae</taxon>
        <taxon>Chlorellales</taxon>
        <taxon>Chlorellaceae</taxon>
        <taxon>Chlorella clade</taxon>
        <taxon>Chlorella</taxon>
    </lineage>
</organism>
<feature type="transmembrane region" description="Helical" evidence="1">
    <location>
        <begin position="161"/>
        <end position="186"/>
    </location>
</feature>
<protein>
    <recommendedName>
        <fullName evidence="4">DUF4281 domain-containing protein</fullName>
    </recommendedName>
</protein>
<dbReference type="OrthoDB" id="5523505at2759"/>
<evidence type="ECO:0008006" key="4">
    <source>
        <dbReference type="Google" id="ProtNLM"/>
    </source>
</evidence>
<keyword evidence="1" id="KW-1133">Transmembrane helix</keyword>
<dbReference type="AlphaFoldDB" id="E1ZNY3"/>
<dbReference type="Pfam" id="PF14108">
    <property type="entry name" value="ABA4-like"/>
    <property type="match status" value="1"/>
</dbReference>
<evidence type="ECO:0000313" key="2">
    <source>
        <dbReference type="EMBL" id="EFN52519.1"/>
    </source>
</evidence>
<reference evidence="2 3" key="1">
    <citation type="journal article" date="2010" name="Plant Cell">
        <title>The Chlorella variabilis NC64A genome reveals adaptation to photosymbiosis, coevolution with viruses, and cryptic sex.</title>
        <authorList>
            <person name="Blanc G."/>
            <person name="Duncan G."/>
            <person name="Agarkova I."/>
            <person name="Borodovsky M."/>
            <person name="Gurnon J."/>
            <person name="Kuo A."/>
            <person name="Lindquist E."/>
            <person name="Lucas S."/>
            <person name="Pangilinan J."/>
            <person name="Polle J."/>
            <person name="Salamov A."/>
            <person name="Terry A."/>
            <person name="Yamada T."/>
            <person name="Dunigan D.D."/>
            <person name="Grigoriev I.V."/>
            <person name="Claverie J.M."/>
            <person name="Van Etten J.L."/>
        </authorList>
    </citation>
    <scope>NUCLEOTIDE SEQUENCE [LARGE SCALE GENOMIC DNA]</scope>
    <source>
        <strain evidence="2 3">NC64A</strain>
    </source>
</reference>
<dbReference type="GeneID" id="17351835"/>
<dbReference type="EMBL" id="GL433856">
    <property type="protein sequence ID" value="EFN52519.1"/>
    <property type="molecule type" value="Genomic_DNA"/>
</dbReference>
<evidence type="ECO:0000256" key="1">
    <source>
        <dbReference type="SAM" id="Phobius"/>
    </source>
</evidence>
<dbReference type="KEGG" id="cvr:CHLNCDRAFT_138923"/>
<keyword evidence="3" id="KW-1185">Reference proteome</keyword>
<dbReference type="InterPro" id="IPR025461">
    <property type="entry name" value="ABA4-like"/>
</dbReference>
<dbReference type="InParanoid" id="E1ZNY3"/>